<reference evidence="1" key="1">
    <citation type="journal article" date="2020" name="Nature">
        <title>Giant virus diversity and host interactions through global metagenomics.</title>
        <authorList>
            <person name="Schulz F."/>
            <person name="Roux S."/>
            <person name="Paez-Espino D."/>
            <person name="Jungbluth S."/>
            <person name="Walsh D.A."/>
            <person name="Denef V.J."/>
            <person name="McMahon K.D."/>
            <person name="Konstantinidis K.T."/>
            <person name="Eloe-Fadrosh E.A."/>
            <person name="Kyrpides N.C."/>
            <person name="Woyke T."/>
        </authorList>
    </citation>
    <scope>NUCLEOTIDE SEQUENCE</scope>
    <source>
        <strain evidence="1">GVMAG-M-3300009155-2</strain>
    </source>
</reference>
<dbReference type="EMBL" id="MN738915">
    <property type="protein sequence ID" value="QHT31123.1"/>
    <property type="molecule type" value="Genomic_DNA"/>
</dbReference>
<organism evidence="1">
    <name type="scientific">viral metagenome</name>
    <dbReference type="NCBI Taxonomy" id="1070528"/>
    <lineage>
        <taxon>unclassified sequences</taxon>
        <taxon>metagenomes</taxon>
        <taxon>organismal metagenomes</taxon>
    </lineage>
</organism>
<accession>A0A6C0ERG9</accession>
<name>A0A6C0ERG9_9ZZZZ</name>
<evidence type="ECO:0008006" key="2">
    <source>
        <dbReference type="Google" id="ProtNLM"/>
    </source>
</evidence>
<proteinExistence type="predicted"/>
<sequence length="201" mass="24151">MNNKIHFYENLISKNTENKNIENIIKTNNYHCSTNIYTPFLQNFINKNKIKTIVDFGCGYLTENSIYENLNIEYTGYDNCMLDLIKNTVKYHTPKYTFIVLDFYTNKESIKKADMCILKNILEYWSLNQIYNFLDYLVYNKIYKYILICNSYNTLIDYRDITEDTREDSPLQLSCNFLPLKKYNPEKIFKFNYNELSVIKT</sequence>
<dbReference type="InterPro" id="IPR029063">
    <property type="entry name" value="SAM-dependent_MTases_sf"/>
</dbReference>
<dbReference type="AlphaFoldDB" id="A0A6C0ERG9"/>
<dbReference type="Gene3D" id="3.40.50.150">
    <property type="entry name" value="Vaccinia Virus protein VP39"/>
    <property type="match status" value="1"/>
</dbReference>
<dbReference type="SUPFAM" id="SSF53335">
    <property type="entry name" value="S-adenosyl-L-methionine-dependent methyltransferases"/>
    <property type="match status" value="1"/>
</dbReference>
<protein>
    <recommendedName>
        <fullName evidence="2">Methyltransferase domain-containing protein</fullName>
    </recommendedName>
</protein>
<evidence type="ECO:0000313" key="1">
    <source>
        <dbReference type="EMBL" id="QHT31123.1"/>
    </source>
</evidence>